<name>A0A8D9EB02_9HEMI</name>
<dbReference type="AlphaFoldDB" id="A0A8D9EB02"/>
<proteinExistence type="predicted"/>
<protein>
    <submittedName>
        <fullName evidence="1">Uncharacterized protein</fullName>
    </submittedName>
</protein>
<evidence type="ECO:0000313" key="1">
    <source>
        <dbReference type="EMBL" id="CAG6745125.1"/>
    </source>
</evidence>
<accession>A0A8D9EB02</accession>
<organism evidence="1">
    <name type="scientific">Cacopsylla melanoneura</name>
    <dbReference type="NCBI Taxonomy" id="428564"/>
    <lineage>
        <taxon>Eukaryota</taxon>
        <taxon>Metazoa</taxon>
        <taxon>Ecdysozoa</taxon>
        <taxon>Arthropoda</taxon>
        <taxon>Hexapoda</taxon>
        <taxon>Insecta</taxon>
        <taxon>Pterygota</taxon>
        <taxon>Neoptera</taxon>
        <taxon>Paraneoptera</taxon>
        <taxon>Hemiptera</taxon>
        <taxon>Sternorrhyncha</taxon>
        <taxon>Psylloidea</taxon>
        <taxon>Psyllidae</taxon>
        <taxon>Psyllinae</taxon>
        <taxon>Cacopsylla</taxon>
    </lineage>
</organism>
<sequence>MTEWWHFQNFTCCPDFHAPKYITYNILYYYNTLLQSKSLHVGNFYYVYKHVNINDMLIRCTRAAVLNLLRSMYPLENSMSIPAYPKNYTPSSPPLPRATFLGNIDLVLSVLFLQHKYI</sequence>
<dbReference type="EMBL" id="HBUF01484664">
    <property type="protein sequence ID" value="CAG6745125.1"/>
    <property type="molecule type" value="Transcribed_RNA"/>
</dbReference>
<reference evidence="1" key="1">
    <citation type="submission" date="2021-05" db="EMBL/GenBank/DDBJ databases">
        <authorList>
            <person name="Alioto T."/>
            <person name="Alioto T."/>
            <person name="Gomez Garrido J."/>
        </authorList>
    </citation>
    <scope>NUCLEOTIDE SEQUENCE</scope>
</reference>